<comment type="caution">
    <text evidence="3">The sequence shown here is derived from an EMBL/GenBank/DDBJ whole genome shotgun (WGS) entry which is preliminary data.</text>
</comment>
<protein>
    <recommendedName>
        <fullName evidence="2">Protein kinase domain-containing protein</fullName>
    </recommendedName>
</protein>
<keyword evidence="4" id="KW-1185">Reference proteome</keyword>
<evidence type="ECO:0000259" key="2">
    <source>
        <dbReference type="PROSITE" id="PS50011"/>
    </source>
</evidence>
<dbReference type="AlphaFoldDB" id="A0A7Z0WK26"/>
<dbReference type="Proteomes" id="UP000185696">
    <property type="component" value="Unassembled WGS sequence"/>
</dbReference>
<gene>
    <name evidence="3" type="ORF">BLA60_21545</name>
</gene>
<organism evidence="3 4">
    <name type="scientific">Actinophytocola xinjiangensis</name>
    <dbReference type="NCBI Taxonomy" id="485602"/>
    <lineage>
        <taxon>Bacteria</taxon>
        <taxon>Bacillati</taxon>
        <taxon>Actinomycetota</taxon>
        <taxon>Actinomycetes</taxon>
        <taxon>Pseudonocardiales</taxon>
        <taxon>Pseudonocardiaceae</taxon>
    </lineage>
</organism>
<accession>A0A7Z0WK26</accession>
<evidence type="ECO:0000313" key="3">
    <source>
        <dbReference type="EMBL" id="OLF09158.1"/>
    </source>
</evidence>
<dbReference type="EMBL" id="MSIF01000010">
    <property type="protein sequence ID" value="OLF09158.1"/>
    <property type="molecule type" value="Genomic_DNA"/>
</dbReference>
<proteinExistence type="predicted"/>
<dbReference type="SUPFAM" id="SSF56112">
    <property type="entry name" value="Protein kinase-like (PK-like)"/>
    <property type="match status" value="2"/>
</dbReference>
<dbReference type="OrthoDB" id="4061674at2"/>
<dbReference type="Gene3D" id="1.10.510.10">
    <property type="entry name" value="Transferase(Phosphotransferase) domain 1"/>
    <property type="match status" value="1"/>
</dbReference>
<name>A0A7Z0WK26_9PSEU</name>
<dbReference type="RefSeq" id="WP_075134748.1">
    <property type="nucleotide sequence ID" value="NZ_MSIF01000010.1"/>
</dbReference>
<feature type="domain" description="Protein kinase" evidence="2">
    <location>
        <begin position="17"/>
        <end position="292"/>
    </location>
</feature>
<evidence type="ECO:0000256" key="1">
    <source>
        <dbReference type="SAM" id="MobiDB-lite"/>
    </source>
</evidence>
<reference evidence="3 4" key="1">
    <citation type="submission" date="2016-12" db="EMBL/GenBank/DDBJ databases">
        <title>The draft genome sequence of Actinophytocola xinjiangensis.</title>
        <authorList>
            <person name="Wang W."/>
            <person name="Yuan L."/>
        </authorList>
    </citation>
    <scope>NUCLEOTIDE SEQUENCE [LARGE SCALE GENOMIC DNA]</scope>
    <source>
        <strain evidence="3 4">CGMCC 4.4663</strain>
    </source>
</reference>
<dbReference type="PROSITE" id="PS50011">
    <property type="entry name" value="PROTEIN_KINASE_DOM"/>
    <property type="match status" value="1"/>
</dbReference>
<dbReference type="GO" id="GO:0004672">
    <property type="term" value="F:protein kinase activity"/>
    <property type="evidence" value="ECO:0007669"/>
    <property type="project" value="InterPro"/>
</dbReference>
<dbReference type="InterPro" id="IPR011009">
    <property type="entry name" value="Kinase-like_dom_sf"/>
</dbReference>
<dbReference type="GO" id="GO:0005524">
    <property type="term" value="F:ATP binding"/>
    <property type="evidence" value="ECO:0007669"/>
    <property type="project" value="InterPro"/>
</dbReference>
<feature type="region of interest" description="Disordered" evidence="1">
    <location>
        <begin position="476"/>
        <end position="501"/>
    </location>
</feature>
<evidence type="ECO:0000313" key="4">
    <source>
        <dbReference type="Proteomes" id="UP000185696"/>
    </source>
</evidence>
<sequence>MTTAYQPPDDLTVGDLGRLGEELGAGGQARVYDLPKLTLPDVPGSLVYKEYRPGRAPVHGMRKVIALRSRLRTDPALLARLDDTTAWPVRQVVDDDGALLGLVLRRIPDEFLHDLRLPSGRTAHDRPREVQFLFIPPDRALQSGLPTPTPDERLAICRDFAAGLAFLHDKLNVAFGDLNARNAVFRLGTEPTVMFVDCDAVRRVGDIAGSPQLNAPDWEPPEGADVLSIATDRYKLGLFVLRCLTPGAGCSINRDPDQARGVLDTTGLAMLTRAVRGAPAQRPSAEEWHRYLRRALGEANDPPRIGVLEFDRTMVAAGEPLTVRWSATEADTLTVSGVGIDDVEVSGAAGSGTIAVNPARTGRLVVTATNQLGVDRRVTGPVAVYDVPSFADLPVPMPVLPMPNLLALDLPDVGRSLPSFPTSQPVAVPPMASVVDALADPTVLTPPEPTGLAAPPPVFGAGTSAVPFADTTHLFPDRSAAPPDLTALLYPDPPTGEEATS</sequence>
<dbReference type="InterPro" id="IPR000719">
    <property type="entry name" value="Prot_kinase_dom"/>
</dbReference>